<gene>
    <name evidence="5" type="ORF">NNL22_00895</name>
</gene>
<evidence type="ECO:0000256" key="3">
    <source>
        <dbReference type="RuleBase" id="RU000363"/>
    </source>
</evidence>
<dbReference type="RefSeq" id="WP_251811001.1">
    <property type="nucleotide sequence ID" value="NZ_CP101527.1"/>
</dbReference>
<dbReference type="GO" id="GO:0016020">
    <property type="term" value="C:membrane"/>
    <property type="evidence" value="ECO:0007669"/>
    <property type="project" value="TreeGrafter"/>
</dbReference>
<dbReference type="SUPFAM" id="SSF51735">
    <property type="entry name" value="NAD(P)-binding Rossmann-fold domains"/>
    <property type="match status" value="1"/>
</dbReference>
<dbReference type="InterPro" id="IPR036291">
    <property type="entry name" value="NAD(P)-bd_dom_sf"/>
</dbReference>
<sequence>MKKKNNRTKGKTIVITGASSGIGRAAAIQLGEAGAKVLLVARREDALNEVVDMIKASGGQAQSYPTDLSDLDAVDQLGDKLLAEHARIDVLVNNAGRSIRRPVVESLQRYHDFERCMVLNYYSPVRLTRKLLPSMLDAHDGQIVNSSTWGTMLPVAGFGPYNASKAALDSIAECMRVELADKGIAITQVHFPLVHTPMSNATEKFKKLPGLSAEEAGEWIVRAVEERPPIIIDAKTRVARGFYYHFPRVSEAISRRLPFSVK</sequence>
<evidence type="ECO:0000313" key="6">
    <source>
        <dbReference type="Proteomes" id="UP001164472"/>
    </source>
</evidence>
<dbReference type="PRINTS" id="PR00081">
    <property type="entry name" value="GDHRDH"/>
</dbReference>
<accession>A0A9E8HLQ9</accession>
<reference evidence="5" key="1">
    <citation type="submission" date="2022-07" db="EMBL/GenBank/DDBJ databases">
        <title>Alkalimarinus sp. nov., isolated from gut of a Alitta virens.</title>
        <authorList>
            <person name="Yang A.I."/>
            <person name="Shin N.-R."/>
        </authorList>
    </citation>
    <scope>NUCLEOTIDE SEQUENCE</scope>
    <source>
        <strain evidence="5">FA028</strain>
    </source>
</reference>
<dbReference type="PANTHER" id="PTHR44196:SF1">
    <property type="entry name" value="DEHYDROGENASE_REDUCTASE SDR FAMILY MEMBER 7B"/>
    <property type="match status" value="1"/>
</dbReference>
<comment type="similarity">
    <text evidence="1 3">Belongs to the short-chain dehydrogenases/reductases (SDR) family.</text>
</comment>
<keyword evidence="2" id="KW-0560">Oxidoreductase</keyword>
<dbReference type="EMBL" id="CP101527">
    <property type="protein sequence ID" value="UZW75196.1"/>
    <property type="molecule type" value="Genomic_DNA"/>
</dbReference>
<feature type="domain" description="Ketoreductase" evidence="4">
    <location>
        <begin position="11"/>
        <end position="195"/>
    </location>
</feature>
<dbReference type="Pfam" id="PF00106">
    <property type="entry name" value="adh_short"/>
    <property type="match status" value="1"/>
</dbReference>
<dbReference type="Gene3D" id="3.40.50.720">
    <property type="entry name" value="NAD(P)-binding Rossmann-like Domain"/>
    <property type="match status" value="1"/>
</dbReference>
<dbReference type="AlphaFoldDB" id="A0A9E8HLQ9"/>
<protein>
    <submittedName>
        <fullName evidence="5">SDR family NAD(P)-dependent oxidoreductase</fullName>
    </submittedName>
</protein>
<dbReference type="InterPro" id="IPR057326">
    <property type="entry name" value="KR_dom"/>
</dbReference>
<dbReference type="SMART" id="SM00822">
    <property type="entry name" value="PKS_KR"/>
    <property type="match status" value="1"/>
</dbReference>
<name>A0A9E8HLQ9_9ALTE</name>
<evidence type="ECO:0000256" key="2">
    <source>
        <dbReference type="ARBA" id="ARBA00023002"/>
    </source>
</evidence>
<dbReference type="PANTHER" id="PTHR44196">
    <property type="entry name" value="DEHYDROGENASE/REDUCTASE SDR FAMILY MEMBER 7B"/>
    <property type="match status" value="1"/>
</dbReference>
<dbReference type="CDD" id="cd05233">
    <property type="entry name" value="SDR_c"/>
    <property type="match status" value="1"/>
</dbReference>
<evidence type="ECO:0000313" key="5">
    <source>
        <dbReference type="EMBL" id="UZW75196.1"/>
    </source>
</evidence>
<proteinExistence type="inferred from homology"/>
<evidence type="ECO:0000256" key="1">
    <source>
        <dbReference type="ARBA" id="ARBA00006484"/>
    </source>
</evidence>
<dbReference type="GO" id="GO:0016491">
    <property type="term" value="F:oxidoreductase activity"/>
    <property type="evidence" value="ECO:0007669"/>
    <property type="project" value="UniProtKB-KW"/>
</dbReference>
<keyword evidence="6" id="KW-1185">Reference proteome</keyword>
<dbReference type="KEGG" id="asem:NNL22_00895"/>
<evidence type="ECO:0000259" key="4">
    <source>
        <dbReference type="SMART" id="SM00822"/>
    </source>
</evidence>
<dbReference type="Proteomes" id="UP001164472">
    <property type="component" value="Chromosome"/>
</dbReference>
<dbReference type="PRINTS" id="PR00080">
    <property type="entry name" value="SDRFAMILY"/>
</dbReference>
<organism evidence="5 6">
    <name type="scientific">Alkalimarinus sediminis</name>
    <dbReference type="NCBI Taxonomy" id="1632866"/>
    <lineage>
        <taxon>Bacteria</taxon>
        <taxon>Pseudomonadati</taxon>
        <taxon>Pseudomonadota</taxon>
        <taxon>Gammaproteobacteria</taxon>
        <taxon>Alteromonadales</taxon>
        <taxon>Alteromonadaceae</taxon>
        <taxon>Alkalimarinus</taxon>
    </lineage>
</organism>
<dbReference type="InterPro" id="IPR002347">
    <property type="entry name" value="SDR_fam"/>
</dbReference>